<sequence>MPQDPRSKIEERFFHRSLETVSALIRNCAFTYFYPPLEPRLWILHELAEFTYTSDGELLATSDLALLQQHVEEMVQTSVQAVLEKYNYRWSYESDRKYLTAWLELLVLLKMLPFDVGTIRLIMEGVTWFVAANTHSYRGALIELRKSEGVLVFHGKVYHFTPFPQYDEFVRRK</sequence>
<name>A0A8H7TB14_9HELO</name>
<comment type="caution">
    <text evidence="1">The sequence shown here is derived from an EMBL/GenBank/DDBJ whole genome shotgun (WGS) entry which is preliminary data.</text>
</comment>
<gene>
    <name evidence="1" type="ORF">IFR04_010509</name>
</gene>
<reference evidence="1" key="1">
    <citation type="submission" date="2021-02" db="EMBL/GenBank/DDBJ databases">
        <title>Genome sequence Cadophora malorum strain M34.</title>
        <authorList>
            <person name="Stefanovic E."/>
            <person name="Vu D."/>
            <person name="Scully C."/>
            <person name="Dijksterhuis J."/>
            <person name="Roader J."/>
            <person name="Houbraken J."/>
        </authorList>
    </citation>
    <scope>NUCLEOTIDE SEQUENCE</scope>
    <source>
        <strain evidence="1">M34</strain>
    </source>
</reference>
<evidence type="ECO:0000313" key="1">
    <source>
        <dbReference type="EMBL" id="KAG4416347.1"/>
    </source>
</evidence>
<dbReference type="OrthoDB" id="2345911at2759"/>
<dbReference type="Proteomes" id="UP000664132">
    <property type="component" value="Unassembled WGS sequence"/>
</dbReference>
<dbReference type="AlphaFoldDB" id="A0A8H7TB14"/>
<proteinExistence type="predicted"/>
<protein>
    <submittedName>
        <fullName evidence="1">Uncharacterized protein</fullName>
    </submittedName>
</protein>
<evidence type="ECO:0000313" key="2">
    <source>
        <dbReference type="Proteomes" id="UP000664132"/>
    </source>
</evidence>
<dbReference type="EMBL" id="JAFJYH010000189">
    <property type="protein sequence ID" value="KAG4416347.1"/>
    <property type="molecule type" value="Genomic_DNA"/>
</dbReference>
<keyword evidence="2" id="KW-1185">Reference proteome</keyword>
<accession>A0A8H7TB14</accession>
<organism evidence="1 2">
    <name type="scientific">Cadophora malorum</name>
    <dbReference type="NCBI Taxonomy" id="108018"/>
    <lineage>
        <taxon>Eukaryota</taxon>
        <taxon>Fungi</taxon>
        <taxon>Dikarya</taxon>
        <taxon>Ascomycota</taxon>
        <taxon>Pezizomycotina</taxon>
        <taxon>Leotiomycetes</taxon>
        <taxon>Helotiales</taxon>
        <taxon>Ploettnerulaceae</taxon>
        <taxon>Cadophora</taxon>
    </lineage>
</organism>